<dbReference type="Pfam" id="PF18024">
    <property type="entry name" value="HTH_50"/>
    <property type="match status" value="1"/>
</dbReference>
<sequence>MRLQILFTDRVGIAQEILAVLAARLLDVVAVEVDPPHIYLEAPGLSAALYPEVREALMQVHGVRRVTELAMLPGARRRLYLDALLAALADPVLVVDDHGTVVVANPAAAQACGLSEDALAGRTLAELTGDAQLAAAVTAPGDRLPVREVQFGGQPYLLEATALHEAGGHVAGAVVTLHAPHRLGERLSALQNYSAGGFEAILGRSAAIRQLRQRAARVAQVDAPLLIRGETGTGKELVAHACHAGSRRRDQPFFALNCAALPESLAESELFGYAPGAFTGALRGGRPGLLELADGGTLFLDEVAEMSPYLQAKLLRFLNDGSFRRVGGERELRADVRIISATHRSLEDMVAAGSFRQDLLFRLDVLQLYVPPLRERREDILPLAQVFIERACAQAGRPRARLSRAAAQALLANPWHGNVRQLQNVIFRAVTMSDRSVIDVDDLELAGAATAPAPELGDEQVTSLHEAVERYERALLQRLWPQYPSTRRLAERLGTSHTAIAARLRKYGIPGGGTP</sequence>
<evidence type="ECO:0000259" key="12">
    <source>
        <dbReference type="PROSITE" id="PS50112"/>
    </source>
</evidence>
<organism evidence="13 14">
    <name type="scientific">Caldimonas thermodepolymerans</name>
    <dbReference type="NCBI Taxonomy" id="215580"/>
    <lineage>
        <taxon>Bacteria</taxon>
        <taxon>Pseudomonadati</taxon>
        <taxon>Pseudomonadota</taxon>
        <taxon>Betaproteobacteria</taxon>
        <taxon>Burkholderiales</taxon>
        <taxon>Sphaerotilaceae</taxon>
        <taxon>Caldimonas</taxon>
    </lineage>
</organism>
<dbReference type="InterPro" id="IPR058031">
    <property type="entry name" value="AAA_lid_NorR"/>
</dbReference>
<comment type="caution">
    <text evidence="13">The sequence shown here is derived from an EMBL/GenBank/DDBJ whole genome shotgun (WGS) entry which is preliminary data.</text>
</comment>
<dbReference type="SMART" id="SM00382">
    <property type="entry name" value="AAA"/>
    <property type="match status" value="1"/>
</dbReference>
<dbReference type="GO" id="GO:0005524">
    <property type="term" value="F:ATP binding"/>
    <property type="evidence" value="ECO:0007669"/>
    <property type="project" value="UniProtKB-KW"/>
</dbReference>
<dbReference type="NCBIfam" id="TIGR04381">
    <property type="entry name" value="HTH_TypR"/>
    <property type="match status" value="1"/>
</dbReference>
<dbReference type="PROSITE" id="PS50045">
    <property type="entry name" value="SIGMA54_INTERACT_4"/>
    <property type="match status" value="1"/>
</dbReference>
<dbReference type="InterPro" id="IPR035965">
    <property type="entry name" value="PAS-like_dom_sf"/>
</dbReference>
<gene>
    <name evidence="13" type="ORF">EV676_104277</name>
</gene>
<name>A0AA46DEQ1_9BURK</name>
<evidence type="ECO:0000313" key="14">
    <source>
        <dbReference type="Proteomes" id="UP000294772"/>
    </source>
</evidence>
<dbReference type="InterPro" id="IPR025662">
    <property type="entry name" value="Sigma_54_int_dom_ATP-bd_1"/>
</dbReference>
<dbReference type="Gene3D" id="1.10.10.60">
    <property type="entry name" value="Homeodomain-like"/>
    <property type="match status" value="1"/>
</dbReference>
<dbReference type="PROSITE" id="PS50112">
    <property type="entry name" value="PAS"/>
    <property type="match status" value="1"/>
</dbReference>
<dbReference type="InterPro" id="IPR025943">
    <property type="entry name" value="Sigma_54_int_dom_ATP-bd_2"/>
</dbReference>
<dbReference type="GO" id="GO:0005737">
    <property type="term" value="C:cytoplasm"/>
    <property type="evidence" value="ECO:0007669"/>
    <property type="project" value="UniProtKB-SubCell"/>
</dbReference>
<dbReference type="FunFam" id="3.40.50.300:FF:000006">
    <property type="entry name" value="DNA-binding transcriptional regulator NtrC"/>
    <property type="match status" value="1"/>
</dbReference>
<dbReference type="GO" id="GO:0006355">
    <property type="term" value="P:regulation of DNA-templated transcription"/>
    <property type="evidence" value="ECO:0007669"/>
    <property type="project" value="InterPro"/>
</dbReference>
<dbReference type="EMBL" id="SLXF01000004">
    <property type="protein sequence ID" value="TCP07721.1"/>
    <property type="molecule type" value="Genomic_DNA"/>
</dbReference>
<keyword evidence="5" id="KW-0058">Aromatic hydrocarbons catabolism</keyword>
<evidence type="ECO:0000313" key="13">
    <source>
        <dbReference type="EMBL" id="TCP07721.1"/>
    </source>
</evidence>
<proteinExistence type="predicted"/>
<dbReference type="SUPFAM" id="SSF55785">
    <property type="entry name" value="PYP-like sensor domain (PAS domain)"/>
    <property type="match status" value="1"/>
</dbReference>
<dbReference type="Pfam" id="PF00158">
    <property type="entry name" value="Sigma54_activat"/>
    <property type="match status" value="1"/>
</dbReference>
<reference evidence="13 14" key="1">
    <citation type="submission" date="2019-03" db="EMBL/GenBank/DDBJ databases">
        <title>Genomic Encyclopedia of Type Strains, Phase IV (KMG-IV): sequencing the most valuable type-strain genomes for metagenomic binning, comparative biology and taxonomic classification.</title>
        <authorList>
            <person name="Goeker M."/>
        </authorList>
    </citation>
    <scope>NUCLEOTIDE SEQUENCE [LARGE SCALE GENOMIC DNA]</scope>
    <source>
        <strain evidence="13 14">DSM 15264</strain>
    </source>
</reference>
<protein>
    <recommendedName>
        <fullName evidence="10">HTH-type transcriptional regulatory protein TyrR</fullName>
    </recommendedName>
</protein>
<dbReference type="InterPro" id="IPR027417">
    <property type="entry name" value="P-loop_NTPase"/>
</dbReference>
<keyword evidence="4" id="KW-0547">Nucleotide-binding</keyword>
<dbReference type="InterPro" id="IPR030828">
    <property type="entry name" value="HTH_TyrR"/>
</dbReference>
<dbReference type="GO" id="GO:0003677">
    <property type="term" value="F:DNA binding"/>
    <property type="evidence" value="ECO:0007669"/>
    <property type="project" value="UniProtKB-KW"/>
</dbReference>
<dbReference type="Gene3D" id="3.40.50.300">
    <property type="entry name" value="P-loop containing nucleotide triphosphate hydrolases"/>
    <property type="match status" value="1"/>
</dbReference>
<dbReference type="SUPFAM" id="SSF52540">
    <property type="entry name" value="P-loop containing nucleoside triphosphate hydrolases"/>
    <property type="match status" value="1"/>
</dbReference>
<dbReference type="SMART" id="SM00091">
    <property type="entry name" value="PAS"/>
    <property type="match status" value="1"/>
</dbReference>
<dbReference type="RefSeq" id="WP_132764928.1">
    <property type="nucleotide sequence ID" value="NZ_CALFFA010000004.1"/>
</dbReference>
<keyword evidence="9" id="KW-0804">Transcription</keyword>
<dbReference type="Gene3D" id="3.30.70.260">
    <property type="match status" value="1"/>
</dbReference>
<evidence type="ECO:0000256" key="4">
    <source>
        <dbReference type="ARBA" id="ARBA00022741"/>
    </source>
</evidence>
<dbReference type="InterPro" id="IPR013767">
    <property type="entry name" value="PAS_fold"/>
</dbReference>
<dbReference type="InterPro" id="IPR002078">
    <property type="entry name" value="Sigma_54_int"/>
</dbReference>
<dbReference type="CDD" id="cd00130">
    <property type="entry name" value="PAS"/>
    <property type="match status" value="1"/>
</dbReference>
<evidence type="ECO:0000256" key="3">
    <source>
        <dbReference type="ARBA" id="ARBA00022491"/>
    </source>
</evidence>
<evidence type="ECO:0000256" key="7">
    <source>
        <dbReference type="ARBA" id="ARBA00023015"/>
    </source>
</evidence>
<evidence type="ECO:0000256" key="9">
    <source>
        <dbReference type="ARBA" id="ARBA00023163"/>
    </source>
</evidence>
<evidence type="ECO:0000256" key="10">
    <source>
        <dbReference type="ARBA" id="ARBA00029500"/>
    </source>
</evidence>
<dbReference type="PANTHER" id="PTHR32071">
    <property type="entry name" value="TRANSCRIPTIONAL REGULATORY PROTEIN"/>
    <property type="match status" value="1"/>
</dbReference>
<dbReference type="InterPro" id="IPR009057">
    <property type="entry name" value="Homeodomain-like_sf"/>
</dbReference>
<evidence type="ECO:0000256" key="8">
    <source>
        <dbReference type="ARBA" id="ARBA00023125"/>
    </source>
</evidence>
<dbReference type="Pfam" id="PF25601">
    <property type="entry name" value="AAA_lid_14"/>
    <property type="match status" value="1"/>
</dbReference>
<dbReference type="Proteomes" id="UP000294772">
    <property type="component" value="Unassembled WGS sequence"/>
</dbReference>
<evidence type="ECO:0000259" key="11">
    <source>
        <dbReference type="PROSITE" id="PS50045"/>
    </source>
</evidence>
<dbReference type="SUPFAM" id="SSF46689">
    <property type="entry name" value="Homeodomain-like"/>
    <property type="match status" value="1"/>
</dbReference>
<evidence type="ECO:0000256" key="6">
    <source>
        <dbReference type="ARBA" id="ARBA00022840"/>
    </source>
</evidence>
<evidence type="ECO:0000256" key="1">
    <source>
        <dbReference type="ARBA" id="ARBA00004496"/>
    </source>
</evidence>
<dbReference type="InterPro" id="IPR000014">
    <property type="entry name" value="PAS"/>
</dbReference>
<dbReference type="PROSITE" id="PS00676">
    <property type="entry name" value="SIGMA54_INTERACT_2"/>
    <property type="match status" value="1"/>
</dbReference>
<dbReference type="Gene3D" id="1.10.8.60">
    <property type="match status" value="1"/>
</dbReference>
<comment type="subcellular location">
    <subcellularLocation>
        <location evidence="1">Cytoplasm</location>
    </subcellularLocation>
</comment>
<dbReference type="Pfam" id="PF00989">
    <property type="entry name" value="PAS"/>
    <property type="match status" value="1"/>
</dbReference>
<evidence type="ECO:0000256" key="5">
    <source>
        <dbReference type="ARBA" id="ARBA00022797"/>
    </source>
</evidence>
<feature type="domain" description="PAS" evidence="12">
    <location>
        <begin position="77"/>
        <end position="127"/>
    </location>
</feature>
<dbReference type="CDD" id="cd00009">
    <property type="entry name" value="AAA"/>
    <property type="match status" value="1"/>
</dbReference>
<dbReference type="InterPro" id="IPR003593">
    <property type="entry name" value="AAA+_ATPase"/>
</dbReference>
<evidence type="ECO:0000256" key="2">
    <source>
        <dbReference type="ARBA" id="ARBA00022490"/>
    </source>
</evidence>
<dbReference type="AlphaFoldDB" id="A0AA46DEQ1"/>
<keyword evidence="7" id="KW-0805">Transcription regulation</keyword>
<keyword evidence="8" id="KW-0238">DNA-binding</keyword>
<accession>A0AA46DEQ1</accession>
<keyword evidence="6" id="KW-0067">ATP-binding</keyword>
<dbReference type="Gene3D" id="3.30.450.20">
    <property type="entry name" value="PAS domain"/>
    <property type="match status" value="1"/>
</dbReference>
<feature type="domain" description="Sigma-54 factor interaction" evidence="11">
    <location>
        <begin position="201"/>
        <end position="431"/>
    </location>
</feature>
<keyword evidence="2" id="KW-0963">Cytoplasm</keyword>
<keyword evidence="3" id="KW-0678">Repressor</keyword>
<dbReference type="PANTHER" id="PTHR32071:SF3">
    <property type="entry name" value="HTH-TYPE TRANSCRIPTIONAL REGULATORY PROTEIN TYRR"/>
    <property type="match status" value="1"/>
</dbReference>
<dbReference type="PROSITE" id="PS00675">
    <property type="entry name" value="SIGMA54_INTERACT_1"/>
    <property type="match status" value="1"/>
</dbReference>